<dbReference type="EMBL" id="JBHSCW010000004">
    <property type="protein sequence ID" value="MFC4351976.1"/>
    <property type="molecule type" value="Genomic_DNA"/>
</dbReference>
<dbReference type="CDD" id="cd00838">
    <property type="entry name" value="MPP_superfamily"/>
    <property type="match status" value="1"/>
</dbReference>
<evidence type="ECO:0000313" key="3">
    <source>
        <dbReference type="EMBL" id="MFC4351976.1"/>
    </source>
</evidence>
<evidence type="ECO:0000259" key="2">
    <source>
        <dbReference type="Pfam" id="PF12850"/>
    </source>
</evidence>
<evidence type="ECO:0000313" key="4">
    <source>
        <dbReference type="Proteomes" id="UP001595799"/>
    </source>
</evidence>
<protein>
    <submittedName>
        <fullName evidence="3">Metallophosphoesterase family protein</fullName>
    </submittedName>
</protein>
<reference evidence="4" key="1">
    <citation type="journal article" date="2019" name="Int. J. Syst. Evol. Microbiol.">
        <title>The Global Catalogue of Microorganisms (GCM) 10K type strain sequencing project: providing services to taxonomists for standard genome sequencing and annotation.</title>
        <authorList>
            <consortium name="The Broad Institute Genomics Platform"/>
            <consortium name="The Broad Institute Genome Sequencing Center for Infectious Disease"/>
            <person name="Wu L."/>
            <person name="Ma J."/>
        </authorList>
    </citation>
    <scope>NUCLEOTIDE SEQUENCE [LARGE SCALE GENOMIC DNA]</scope>
    <source>
        <strain evidence="4">CECT 8472</strain>
    </source>
</reference>
<dbReference type="Proteomes" id="UP001595799">
    <property type="component" value="Unassembled WGS sequence"/>
</dbReference>
<dbReference type="Pfam" id="PF12850">
    <property type="entry name" value="Metallophos_2"/>
    <property type="match status" value="1"/>
</dbReference>
<evidence type="ECO:0000256" key="1">
    <source>
        <dbReference type="ARBA" id="ARBA00008950"/>
    </source>
</evidence>
<gene>
    <name evidence="3" type="ORF">ACFOW6_10520</name>
</gene>
<dbReference type="Gene3D" id="3.60.21.10">
    <property type="match status" value="1"/>
</dbReference>
<dbReference type="RefSeq" id="WP_382422319.1">
    <property type="nucleotide sequence ID" value="NZ_JBHSCW010000004.1"/>
</dbReference>
<name>A0ABV8UMZ5_9PROT</name>
<dbReference type="InterPro" id="IPR029052">
    <property type="entry name" value="Metallo-depent_PP-like"/>
</dbReference>
<keyword evidence="4" id="KW-1185">Reference proteome</keyword>
<comment type="similarity">
    <text evidence="1">Belongs to the metallophosphoesterase superfamily. YfcE family.</text>
</comment>
<sequence length="298" mass="32955">MKKKDLGTLEGRLLLFGGPYSNLQALEALHARAQTLDINPSHCICNGDVVAYCGDPEASVAFVRNWGIEVAAGNCEEQLAINAADCGCGFEEGSTCEVLSREWYDFARAHLNGSARSWMNELPDCLLFRYAGLRVAVLHATHRANNSFVFPTTPAHEKRQALQALQCDLVVSGHSGLPFTQQLDSGIWHNPGVIGLPANDGFASTWYALLEADENGVRIEHHRLVYDYRKAADRMRSVGLSEAYARALETGLWPSLDVLPQKERNATGQFLRPVSDNPHEAGFIFRVKAIPRENFTQM</sequence>
<organism evidence="3 4">
    <name type="scientific">Fodinicurvata halophila</name>
    <dbReference type="NCBI Taxonomy" id="1419723"/>
    <lineage>
        <taxon>Bacteria</taxon>
        <taxon>Pseudomonadati</taxon>
        <taxon>Pseudomonadota</taxon>
        <taxon>Alphaproteobacteria</taxon>
        <taxon>Rhodospirillales</taxon>
        <taxon>Rhodovibrionaceae</taxon>
        <taxon>Fodinicurvata</taxon>
    </lineage>
</organism>
<proteinExistence type="inferred from homology"/>
<comment type="caution">
    <text evidence="3">The sequence shown here is derived from an EMBL/GenBank/DDBJ whole genome shotgun (WGS) entry which is preliminary data.</text>
</comment>
<feature type="domain" description="Calcineurin-like phosphoesterase" evidence="2">
    <location>
        <begin position="40"/>
        <end position="213"/>
    </location>
</feature>
<dbReference type="SUPFAM" id="SSF56300">
    <property type="entry name" value="Metallo-dependent phosphatases"/>
    <property type="match status" value="1"/>
</dbReference>
<dbReference type="InterPro" id="IPR024654">
    <property type="entry name" value="Calcineurin-like_PHP_lpxH"/>
</dbReference>
<accession>A0ABV8UMZ5</accession>